<dbReference type="SMART" id="SM00448">
    <property type="entry name" value="REC"/>
    <property type="match status" value="1"/>
</dbReference>
<dbReference type="STRING" id="490188.SAMN04488068_3011"/>
<evidence type="ECO:0000313" key="8">
    <source>
        <dbReference type="EMBL" id="SHH23660.1"/>
    </source>
</evidence>
<keyword evidence="9" id="KW-1185">Reference proteome</keyword>
<dbReference type="InterPro" id="IPR039420">
    <property type="entry name" value="WalR-like"/>
</dbReference>
<feature type="domain" description="HTH luxR-type" evidence="6">
    <location>
        <begin position="145"/>
        <end position="210"/>
    </location>
</feature>
<evidence type="ECO:0000256" key="1">
    <source>
        <dbReference type="ARBA" id="ARBA00022553"/>
    </source>
</evidence>
<dbReference type="SUPFAM" id="SSF46894">
    <property type="entry name" value="C-terminal effector domain of the bipartite response regulators"/>
    <property type="match status" value="1"/>
</dbReference>
<keyword evidence="4" id="KW-0804">Transcription</keyword>
<dbReference type="PROSITE" id="PS50043">
    <property type="entry name" value="HTH_LUXR_2"/>
    <property type="match status" value="1"/>
</dbReference>
<evidence type="ECO:0000256" key="2">
    <source>
        <dbReference type="ARBA" id="ARBA00023015"/>
    </source>
</evidence>
<evidence type="ECO:0000256" key="5">
    <source>
        <dbReference type="PROSITE-ProRule" id="PRU00169"/>
    </source>
</evidence>
<feature type="domain" description="Response regulatory" evidence="7">
    <location>
        <begin position="4"/>
        <end position="120"/>
    </location>
</feature>
<gene>
    <name evidence="8" type="ORF">SAMN04488068_3011</name>
</gene>
<keyword evidence="3 8" id="KW-0238">DNA-binding</keyword>
<accession>A0A1M5RC18</accession>
<evidence type="ECO:0000313" key="9">
    <source>
        <dbReference type="Proteomes" id="UP000199758"/>
    </source>
</evidence>
<dbReference type="PANTHER" id="PTHR43214:SF41">
    <property type="entry name" value="NITRATE_NITRITE RESPONSE REGULATOR PROTEIN NARP"/>
    <property type="match status" value="1"/>
</dbReference>
<dbReference type="Pfam" id="PF00072">
    <property type="entry name" value="Response_reg"/>
    <property type="match status" value="1"/>
</dbReference>
<dbReference type="InterPro" id="IPR000792">
    <property type="entry name" value="Tscrpt_reg_LuxR_C"/>
</dbReference>
<organism evidence="8 9">
    <name type="scientific">Hydrocarboniphaga daqingensis</name>
    <dbReference type="NCBI Taxonomy" id="490188"/>
    <lineage>
        <taxon>Bacteria</taxon>
        <taxon>Pseudomonadati</taxon>
        <taxon>Pseudomonadota</taxon>
        <taxon>Gammaproteobacteria</taxon>
        <taxon>Nevskiales</taxon>
        <taxon>Nevskiaceae</taxon>
        <taxon>Hydrocarboniphaga</taxon>
    </lineage>
</organism>
<dbReference type="Gene3D" id="3.40.50.2300">
    <property type="match status" value="1"/>
</dbReference>
<dbReference type="PRINTS" id="PR00038">
    <property type="entry name" value="HTHLUXR"/>
</dbReference>
<dbReference type="PROSITE" id="PS50110">
    <property type="entry name" value="RESPONSE_REGULATORY"/>
    <property type="match status" value="1"/>
</dbReference>
<dbReference type="GO" id="GO:0006355">
    <property type="term" value="P:regulation of DNA-templated transcription"/>
    <property type="evidence" value="ECO:0007669"/>
    <property type="project" value="InterPro"/>
</dbReference>
<protein>
    <submittedName>
        <fullName evidence="8">DNA-binding response regulator, NarL/FixJ family, contains REC and HTH domains</fullName>
    </submittedName>
</protein>
<name>A0A1M5RC18_9GAMM</name>
<evidence type="ECO:0000259" key="7">
    <source>
        <dbReference type="PROSITE" id="PS50110"/>
    </source>
</evidence>
<dbReference type="CDD" id="cd06170">
    <property type="entry name" value="LuxR_C_like"/>
    <property type="match status" value="1"/>
</dbReference>
<dbReference type="Pfam" id="PF00196">
    <property type="entry name" value="GerE"/>
    <property type="match status" value="1"/>
</dbReference>
<dbReference type="CDD" id="cd17535">
    <property type="entry name" value="REC_NarL-like"/>
    <property type="match status" value="1"/>
</dbReference>
<dbReference type="PANTHER" id="PTHR43214">
    <property type="entry name" value="TWO-COMPONENT RESPONSE REGULATOR"/>
    <property type="match status" value="1"/>
</dbReference>
<dbReference type="OrthoDB" id="9796655at2"/>
<dbReference type="SUPFAM" id="SSF52172">
    <property type="entry name" value="CheY-like"/>
    <property type="match status" value="1"/>
</dbReference>
<dbReference type="AlphaFoldDB" id="A0A1M5RC18"/>
<evidence type="ECO:0000259" key="6">
    <source>
        <dbReference type="PROSITE" id="PS50043"/>
    </source>
</evidence>
<dbReference type="InterPro" id="IPR058245">
    <property type="entry name" value="NreC/VraR/RcsB-like_REC"/>
</dbReference>
<evidence type="ECO:0000256" key="3">
    <source>
        <dbReference type="ARBA" id="ARBA00023125"/>
    </source>
</evidence>
<dbReference type="InterPro" id="IPR001789">
    <property type="entry name" value="Sig_transdc_resp-reg_receiver"/>
</dbReference>
<keyword evidence="1 5" id="KW-0597">Phosphoprotein</keyword>
<evidence type="ECO:0000256" key="4">
    <source>
        <dbReference type="ARBA" id="ARBA00023163"/>
    </source>
</evidence>
<feature type="modified residue" description="4-aspartylphosphate" evidence="5">
    <location>
        <position position="55"/>
    </location>
</feature>
<dbReference type="RefSeq" id="WP_072898730.1">
    <property type="nucleotide sequence ID" value="NZ_FQWZ01000007.1"/>
</dbReference>
<reference evidence="8 9" key="1">
    <citation type="submission" date="2016-11" db="EMBL/GenBank/DDBJ databases">
        <authorList>
            <person name="Jaros S."/>
            <person name="Januszkiewicz K."/>
            <person name="Wedrychowicz H."/>
        </authorList>
    </citation>
    <scope>NUCLEOTIDE SEQUENCE [LARGE SCALE GENOMIC DNA]</scope>
    <source>
        <strain evidence="8 9">CGMCC 1.7049</strain>
    </source>
</reference>
<dbReference type="GO" id="GO:0003677">
    <property type="term" value="F:DNA binding"/>
    <property type="evidence" value="ECO:0007669"/>
    <property type="project" value="UniProtKB-KW"/>
</dbReference>
<dbReference type="EMBL" id="FQWZ01000007">
    <property type="protein sequence ID" value="SHH23660.1"/>
    <property type="molecule type" value="Genomic_DNA"/>
</dbReference>
<dbReference type="GO" id="GO:0000160">
    <property type="term" value="P:phosphorelay signal transduction system"/>
    <property type="evidence" value="ECO:0007669"/>
    <property type="project" value="InterPro"/>
</dbReference>
<dbReference type="InterPro" id="IPR011006">
    <property type="entry name" value="CheY-like_superfamily"/>
</dbReference>
<dbReference type="InterPro" id="IPR016032">
    <property type="entry name" value="Sig_transdc_resp-reg_C-effctor"/>
</dbReference>
<proteinExistence type="predicted"/>
<sequence length="213" mass="23522">MAIRLLVADDHTIVRQGLVSMLEETGECEVVAQAADGNEAVELAMRTQPDVVVTDLSMPRLSGLEVVKRVREKLPHTKALVLTVHEEEEYILPIIRAGASGFLNKDTSVADLMTAIKTIHSGQAYFGPRAAKALADQHQRPREVGLDPYDTLTARERETFQLVVEGKTTKEIAQILDIGVKTAENHRARMMEKLGLRNTAEVVRYAARKGLLS</sequence>
<keyword evidence="2" id="KW-0805">Transcription regulation</keyword>
<dbReference type="SMART" id="SM00421">
    <property type="entry name" value="HTH_LUXR"/>
    <property type="match status" value="1"/>
</dbReference>
<dbReference type="Proteomes" id="UP000199758">
    <property type="component" value="Unassembled WGS sequence"/>
</dbReference>